<proteinExistence type="predicted"/>
<sequence>MSSEFKMGDDIRQIIQACKKPEKAQAVIEWLTERCRTDGIPFEDYRWKSLVNHVCAMIDRSLTGEILDIDPELFRDVSADSIMLSKNIVDVVGGIADEEKYLLSIHFEGIKESI</sequence>
<reference evidence="1 2" key="1">
    <citation type="submission" date="2016-10" db="EMBL/GenBank/DDBJ databases">
        <authorList>
            <person name="Varghese N."/>
            <person name="Submissions S."/>
        </authorList>
    </citation>
    <scope>NUCLEOTIDE SEQUENCE [LARGE SCALE GENOMIC DNA]</scope>
    <source>
        <strain evidence="1 2">ATCC 19403</strain>
    </source>
</reference>
<organism evidence="1 2">
    <name type="scientific">Lacrimispora sphenoides JCM 1415</name>
    <dbReference type="NCBI Taxonomy" id="1297793"/>
    <lineage>
        <taxon>Bacteria</taxon>
        <taxon>Bacillati</taxon>
        <taxon>Bacillota</taxon>
        <taxon>Clostridia</taxon>
        <taxon>Lachnospirales</taxon>
        <taxon>Lachnospiraceae</taxon>
        <taxon>Lacrimispora</taxon>
    </lineage>
</organism>
<dbReference type="Proteomes" id="UP000198970">
    <property type="component" value="Chromosome I"/>
</dbReference>
<dbReference type="NCBIfam" id="TIGR03582">
    <property type="entry name" value="EF_0829"/>
    <property type="match status" value="1"/>
</dbReference>
<accession>A0ABY1CDP8</accession>
<gene>
    <name evidence="1" type="ORF">SAMN02745906_3300</name>
</gene>
<dbReference type="InterPro" id="IPR036634">
    <property type="entry name" value="PRD_sf"/>
</dbReference>
<dbReference type="Gene3D" id="1.10.1790.10">
    <property type="entry name" value="PRD domain"/>
    <property type="match status" value="1"/>
</dbReference>
<dbReference type="InterPro" id="IPR020044">
    <property type="entry name" value="PRD_EF0829/AHA3910"/>
</dbReference>
<dbReference type="SUPFAM" id="SSF63520">
    <property type="entry name" value="PTS-regulatory domain, PRD"/>
    <property type="match status" value="1"/>
</dbReference>
<keyword evidence="2" id="KW-1185">Reference proteome</keyword>
<dbReference type="EMBL" id="LT630003">
    <property type="protein sequence ID" value="SET94833.1"/>
    <property type="molecule type" value="Genomic_DNA"/>
</dbReference>
<evidence type="ECO:0000313" key="1">
    <source>
        <dbReference type="EMBL" id="SET94833.1"/>
    </source>
</evidence>
<protein>
    <submittedName>
        <fullName evidence="1">PRD domain protein EF_0829/AHA_3910</fullName>
    </submittedName>
</protein>
<dbReference type="RefSeq" id="WP_100042933.1">
    <property type="nucleotide sequence ID" value="NZ_LT630003.1"/>
</dbReference>
<name>A0ABY1CDP8_9FIRM</name>
<evidence type="ECO:0000313" key="2">
    <source>
        <dbReference type="Proteomes" id="UP000198970"/>
    </source>
</evidence>